<dbReference type="Proteomes" id="UP001382904">
    <property type="component" value="Unassembled WGS sequence"/>
</dbReference>
<dbReference type="InterPro" id="IPR021295">
    <property type="entry name" value="DUF2867"/>
</dbReference>
<accession>A0ABU8TYH1</accession>
<protein>
    <submittedName>
        <fullName evidence="1">DUF2867 domain-containing protein</fullName>
    </submittedName>
</protein>
<proteinExistence type="predicted"/>
<sequence length="203" mass="22621">MTSTKLPKSAHSSYPWRIHELTRDFRLEDVWALPTPGGPGELPRLVSGMVAGHFPEGAPVLVRVLWAARWKIGARFGWDEPKTGLDSRVPSLAGRLPDDLREAPTGPDTASFPFTALYLLEDEWAAEMANRTVHVVMHLAWVPDGEGGHRGRMAVLVKPNGLLGAGYMAMIKPFRHLIVYPAFMRWIERTWQAQTDGPPLAPR</sequence>
<dbReference type="EMBL" id="JBBKAM010000002">
    <property type="protein sequence ID" value="MEJ8640676.1"/>
    <property type="molecule type" value="Genomic_DNA"/>
</dbReference>
<dbReference type="Pfam" id="PF11066">
    <property type="entry name" value="DUF2867"/>
    <property type="match status" value="1"/>
</dbReference>
<organism evidence="1 2">
    <name type="scientific">Streptomyces caledonius</name>
    <dbReference type="NCBI Taxonomy" id="3134107"/>
    <lineage>
        <taxon>Bacteria</taxon>
        <taxon>Bacillati</taxon>
        <taxon>Actinomycetota</taxon>
        <taxon>Actinomycetes</taxon>
        <taxon>Kitasatosporales</taxon>
        <taxon>Streptomycetaceae</taxon>
        <taxon>Streptomyces</taxon>
    </lineage>
</organism>
<evidence type="ECO:0000313" key="2">
    <source>
        <dbReference type="Proteomes" id="UP001382904"/>
    </source>
</evidence>
<reference evidence="1 2" key="1">
    <citation type="submission" date="2024-03" db="EMBL/GenBank/DDBJ databases">
        <title>Novel Streptomyces species of biotechnological and ecological value are a feature of Machair soil.</title>
        <authorList>
            <person name="Prole J.R."/>
            <person name="Goodfellow M."/>
            <person name="Allenby N."/>
            <person name="Ward A.C."/>
        </authorList>
    </citation>
    <scope>NUCLEOTIDE SEQUENCE [LARGE SCALE GENOMIC DNA]</scope>
    <source>
        <strain evidence="1 2">MS1.HAVA.3</strain>
    </source>
</reference>
<evidence type="ECO:0000313" key="1">
    <source>
        <dbReference type="EMBL" id="MEJ8640676.1"/>
    </source>
</evidence>
<name>A0ABU8TYH1_9ACTN</name>
<keyword evidence="2" id="KW-1185">Reference proteome</keyword>
<comment type="caution">
    <text evidence="1">The sequence shown here is derived from an EMBL/GenBank/DDBJ whole genome shotgun (WGS) entry which is preliminary data.</text>
</comment>
<gene>
    <name evidence="1" type="ORF">WKI68_02905</name>
</gene>